<comment type="caution">
    <text evidence="3">The sequence shown here is derived from an EMBL/GenBank/DDBJ whole genome shotgun (WGS) entry which is preliminary data.</text>
</comment>
<keyword evidence="4" id="KW-1185">Reference proteome</keyword>
<proteinExistence type="inferred from homology"/>
<dbReference type="PANTHER" id="PTHR43115:SF4">
    <property type="entry name" value="DEHYDROGENASE_REDUCTASE SDR FAMILY MEMBER 11"/>
    <property type="match status" value="1"/>
</dbReference>
<comment type="similarity">
    <text evidence="1">Belongs to the short-chain dehydrogenases/reductases (SDR) family.</text>
</comment>
<evidence type="ECO:0000313" key="3">
    <source>
        <dbReference type="EMBL" id="KAF7390942.1"/>
    </source>
</evidence>
<evidence type="ECO:0000256" key="2">
    <source>
        <dbReference type="ARBA" id="ARBA00023002"/>
    </source>
</evidence>
<dbReference type="Gene3D" id="3.40.50.720">
    <property type="entry name" value="NAD(P)-binding Rossmann-like Domain"/>
    <property type="match status" value="1"/>
</dbReference>
<reference evidence="3" key="1">
    <citation type="journal article" date="2020" name="G3 (Bethesda)">
        <title>High-Quality Assemblies for Three Invasive Social Wasps from the &lt;i&gt;Vespula&lt;/i&gt; Genus.</title>
        <authorList>
            <person name="Harrop T.W.R."/>
            <person name="Guhlin J."/>
            <person name="McLaughlin G.M."/>
            <person name="Permina E."/>
            <person name="Stockwell P."/>
            <person name="Gilligan J."/>
            <person name="Le Lec M.F."/>
            <person name="Gruber M.A.M."/>
            <person name="Quinn O."/>
            <person name="Lovegrove M."/>
            <person name="Duncan E.J."/>
            <person name="Remnant E.J."/>
            <person name="Van Eeckhoven J."/>
            <person name="Graham B."/>
            <person name="Knapp R.A."/>
            <person name="Langford K.W."/>
            <person name="Kronenberg Z."/>
            <person name="Press M.O."/>
            <person name="Eacker S.M."/>
            <person name="Wilson-Rankin E.E."/>
            <person name="Purcell J."/>
            <person name="Lester P.J."/>
            <person name="Dearden P.K."/>
        </authorList>
    </citation>
    <scope>NUCLEOTIDE SEQUENCE</scope>
    <source>
        <strain evidence="3">Marl-1</strain>
    </source>
</reference>
<name>A0A834JPJ8_VESVU</name>
<evidence type="ECO:0000256" key="1">
    <source>
        <dbReference type="ARBA" id="ARBA00006484"/>
    </source>
</evidence>
<protein>
    <submittedName>
        <fullName evidence="3">Uncharacterized protein</fullName>
    </submittedName>
</protein>
<evidence type="ECO:0000313" key="4">
    <source>
        <dbReference type="Proteomes" id="UP000614350"/>
    </source>
</evidence>
<keyword evidence="2" id="KW-0560">Oxidoreductase</keyword>
<dbReference type="EMBL" id="JACSEA010000010">
    <property type="protein sequence ID" value="KAF7390942.1"/>
    <property type="molecule type" value="Genomic_DNA"/>
</dbReference>
<dbReference type="InterPro" id="IPR036291">
    <property type="entry name" value="NAD(P)-bd_dom_sf"/>
</dbReference>
<organism evidence="3 4">
    <name type="scientific">Vespula vulgaris</name>
    <name type="common">Yellow jacket</name>
    <name type="synonym">Wasp</name>
    <dbReference type="NCBI Taxonomy" id="7454"/>
    <lineage>
        <taxon>Eukaryota</taxon>
        <taxon>Metazoa</taxon>
        <taxon>Ecdysozoa</taxon>
        <taxon>Arthropoda</taxon>
        <taxon>Hexapoda</taxon>
        <taxon>Insecta</taxon>
        <taxon>Pterygota</taxon>
        <taxon>Neoptera</taxon>
        <taxon>Endopterygota</taxon>
        <taxon>Hymenoptera</taxon>
        <taxon>Apocrita</taxon>
        <taxon>Aculeata</taxon>
        <taxon>Vespoidea</taxon>
        <taxon>Vespidae</taxon>
        <taxon>Vespinae</taxon>
        <taxon>Vespula</taxon>
    </lineage>
</organism>
<dbReference type="Proteomes" id="UP000614350">
    <property type="component" value="Unassembled WGS sequence"/>
</dbReference>
<accession>A0A834JPJ8</accession>
<dbReference type="GO" id="GO:0016491">
    <property type="term" value="F:oxidoreductase activity"/>
    <property type="evidence" value="ECO:0007669"/>
    <property type="project" value="UniProtKB-KW"/>
</dbReference>
<dbReference type="PANTHER" id="PTHR43115">
    <property type="entry name" value="DEHYDROGENASE/REDUCTASE SDR FAMILY MEMBER 11"/>
    <property type="match status" value="1"/>
</dbReference>
<dbReference type="SUPFAM" id="SSF51735">
    <property type="entry name" value="NAD(P)-binding Rossmann-fold domains"/>
    <property type="match status" value="1"/>
</dbReference>
<sequence>MRKKKSSEIRKSSISPGLVSTGIIEANNITSKTGSEINLPVMDPDDVANAIIYIIGTPQRIHITELIIRPFGEVKYE</sequence>
<dbReference type="AlphaFoldDB" id="A0A834JPJ8"/>
<gene>
    <name evidence="3" type="ORF">HZH66_009422</name>
</gene>